<dbReference type="InterPro" id="IPR000182">
    <property type="entry name" value="GNAT_dom"/>
</dbReference>
<dbReference type="InterPro" id="IPR050680">
    <property type="entry name" value="YpeA/RimI_acetyltransf"/>
</dbReference>
<organism evidence="4">
    <name type="scientific">mine drainage metagenome</name>
    <dbReference type="NCBI Taxonomy" id="410659"/>
    <lineage>
        <taxon>unclassified sequences</taxon>
        <taxon>metagenomes</taxon>
        <taxon>ecological metagenomes</taxon>
    </lineage>
</organism>
<dbReference type="PANTHER" id="PTHR43420:SF47">
    <property type="entry name" value="N-ACETYLTRANSFERASE DOMAIN-CONTAINING PROTEIN"/>
    <property type="match status" value="1"/>
</dbReference>
<dbReference type="EMBL" id="MLJW01000010">
    <property type="protein sequence ID" value="OIR15058.1"/>
    <property type="molecule type" value="Genomic_DNA"/>
</dbReference>
<evidence type="ECO:0000256" key="1">
    <source>
        <dbReference type="ARBA" id="ARBA00022679"/>
    </source>
</evidence>
<accession>A0A1J5T2H2</accession>
<reference evidence="4" key="1">
    <citation type="submission" date="2016-10" db="EMBL/GenBank/DDBJ databases">
        <title>Sequence of Gallionella enrichment culture.</title>
        <authorList>
            <person name="Poehlein A."/>
            <person name="Muehling M."/>
            <person name="Daniel R."/>
        </authorList>
    </citation>
    <scope>NUCLEOTIDE SEQUENCE</scope>
</reference>
<evidence type="ECO:0000313" key="4">
    <source>
        <dbReference type="EMBL" id="OIR15058.1"/>
    </source>
</evidence>
<name>A0A1J5T2H2_9ZZZZ</name>
<dbReference type="GO" id="GO:0016747">
    <property type="term" value="F:acyltransferase activity, transferring groups other than amino-acyl groups"/>
    <property type="evidence" value="ECO:0007669"/>
    <property type="project" value="InterPro"/>
</dbReference>
<evidence type="ECO:0000259" key="3">
    <source>
        <dbReference type="PROSITE" id="PS51186"/>
    </source>
</evidence>
<dbReference type="Gene3D" id="3.40.630.30">
    <property type="match status" value="1"/>
</dbReference>
<gene>
    <name evidence="4" type="ORF">GALL_41770</name>
</gene>
<keyword evidence="1 4" id="KW-0808">Transferase</keyword>
<dbReference type="PROSITE" id="PS51186">
    <property type="entry name" value="GNAT"/>
    <property type="match status" value="1"/>
</dbReference>
<dbReference type="Pfam" id="PF00583">
    <property type="entry name" value="Acetyltransf_1"/>
    <property type="match status" value="1"/>
</dbReference>
<dbReference type="PANTHER" id="PTHR43420">
    <property type="entry name" value="ACETYLTRANSFERASE"/>
    <property type="match status" value="1"/>
</dbReference>
<sequence length="289" mass="31367">MPNLDDFTLHNACESSLGDLARVFTAGYEGYPYPASTDAFQLARRVREESIALEVSFTLRRGDQAAGLVLVALRGDEAWCGGFGVVPAFRGQGLGSLLAREMVRRAASAGARRLRLEVLAGNDRARRTYEGAGLRTTREVLVLTWRMLVDHPPAKPQGRLESMSAEAALARSPRLFNVDACWQRSRASVLARTGTEGFELAVDGARAWAVCVNVPNRAARILRLHGETTGATTAMIHALQNRFVSLGIVNEPADSPVLPLLTEAGFTNSDHQYDMVIELGRPSPGVQPE</sequence>
<dbReference type="SUPFAM" id="SSF55729">
    <property type="entry name" value="Acyl-CoA N-acyltransferases (Nat)"/>
    <property type="match status" value="1"/>
</dbReference>
<dbReference type="InterPro" id="IPR016181">
    <property type="entry name" value="Acyl_CoA_acyltransferase"/>
</dbReference>
<comment type="caution">
    <text evidence="4">The sequence shown here is derived from an EMBL/GenBank/DDBJ whole genome shotgun (WGS) entry which is preliminary data.</text>
</comment>
<protein>
    <submittedName>
        <fullName evidence="4">Putative acetyltransferase</fullName>
    </submittedName>
</protein>
<feature type="domain" description="N-acetyltransferase" evidence="3">
    <location>
        <begin position="7"/>
        <end position="152"/>
    </location>
</feature>
<dbReference type="CDD" id="cd04301">
    <property type="entry name" value="NAT_SF"/>
    <property type="match status" value="1"/>
</dbReference>
<dbReference type="AlphaFoldDB" id="A0A1J5T2H2"/>
<proteinExistence type="predicted"/>
<evidence type="ECO:0000256" key="2">
    <source>
        <dbReference type="ARBA" id="ARBA00023315"/>
    </source>
</evidence>
<keyword evidence="2" id="KW-0012">Acyltransferase</keyword>